<name>M4H1R6_PLEBA</name>
<evidence type="ECO:0000313" key="2">
    <source>
        <dbReference type="EMBL" id="AFK75453.1"/>
    </source>
</evidence>
<dbReference type="AlphaFoldDB" id="M4H1R6"/>
<organism evidence="2">
    <name type="scientific">Pleurobrachia bachei</name>
    <name type="common">Sea gooseberry</name>
    <dbReference type="NCBI Taxonomy" id="34499"/>
    <lineage>
        <taxon>Eukaryota</taxon>
        <taxon>Metazoa</taxon>
        <taxon>Ctenophora</taxon>
        <taxon>Tentaculata</taxon>
        <taxon>Cydippida</taxon>
        <taxon>Pleurobrachiidae</taxon>
        <taxon>Pleurobrachia</taxon>
    </lineage>
</organism>
<feature type="signal peptide" evidence="1">
    <location>
        <begin position="1"/>
        <end position="16"/>
    </location>
</feature>
<evidence type="ECO:0000256" key="1">
    <source>
        <dbReference type="SAM" id="SignalP"/>
    </source>
</evidence>
<feature type="chain" id="PRO_5004053688" evidence="1">
    <location>
        <begin position="17"/>
        <end position="321"/>
    </location>
</feature>
<proteinExistence type="evidence at transcript level"/>
<accession>M4H1R6</accession>
<protein>
    <submittedName>
        <fullName evidence="2">Putative secretory peptide-43</fullName>
    </submittedName>
</protein>
<keyword evidence="1" id="KW-0732">Signal</keyword>
<dbReference type="EMBL" id="JQ700353">
    <property type="protein sequence ID" value="AFK75453.1"/>
    <property type="molecule type" value="mRNA"/>
</dbReference>
<reference evidence="2" key="1">
    <citation type="submission" date="2012-02" db="EMBL/GenBank/DDBJ databases">
        <title>The genome of the ctenophore, Pleurobrachia bachei.</title>
        <authorList>
            <person name="Kohn A.B."/>
            <person name="Citarella M."/>
            <person name="Moroz L.L."/>
        </authorList>
    </citation>
    <scope>NUCLEOTIDE SEQUENCE</scope>
</reference>
<sequence>MIRFFLFTAALWGTAALSTDWTAVKREVKIPWDLEGTPLQIKTNSTLDSEQVIRVGMYDKNGTGLGAVVVKFSYTMFYYIGYCTENWKFLPVEPPVEVDKIWTLIKTETALIITCNGVEVLNYVFAHSSMEGCVGKEGDVVEQISFMDSWAGQDTASDFYRPSVVVNTFMYNISVWKTVKRPSVNITWDLETTPLQIKTNSTLGSGKVIRVGMYDNNGTWLGAVVVKFFPTMLYVIGYCTGEWQNLPVQPPVEVDKIWTIAKTDTAFIVMCNGVEVLNYLFANSSNSDCVPNWGGDVVEEIQFRIHDTASDFYRAGKDLRR</sequence>